<dbReference type="AlphaFoldDB" id="A0A834SEE6"/>
<sequence length="71" mass="8027">MEEGSKTKTSSLPLPVVVHRLCCLVKQNEPERGFGKIECVFGKPNVWCDESKMWVWERKGFVSSVGKKSAK</sequence>
<comment type="caution">
    <text evidence="1">The sequence shown here is derived from an EMBL/GenBank/DDBJ whole genome shotgun (WGS) entry which is preliminary data.</text>
</comment>
<accession>A0A834SEE6</accession>
<keyword evidence="2" id="KW-1185">Reference proteome</keyword>
<reference evidence="1" key="1">
    <citation type="submission" date="2020-09" db="EMBL/GenBank/DDBJ databases">
        <title>Genome-Enabled Discovery of Anthraquinone Biosynthesis in Senna tora.</title>
        <authorList>
            <person name="Kang S.-H."/>
            <person name="Pandey R.P."/>
            <person name="Lee C.-M."/>
            <person name="Sim J.-S."/>
            <person name="Jeong J.-T."/>
            <person name="Choi B.-S."/>
            <person name="Jung M."/>
            <person name="Ginzburg D."/>
            <person name="Zhao K."/>
            <person name="Won S.Y."/>
            <person name="Oh T.-J."/>
            <person name="Yu Y."/>
            <person name="Kim N.-H."/>
            <person name="Lee O.R."/>
            <person name="Lee T.-H."/>
            <person name="Bashyal P."/>
            <person name="Kim T.-S."/>
            <person name="Lee W.-H."/>
            <person name="Kawkins C."/>
            <person name="Kim C.-K."/>
            <person name="Kim J.S."/>
            <person name="Ahn B.O."/>
            <person name="Rhee S.Y."/>
            <person name="Sohng J.K."/>
        </authorList>
    </citation>
    <scope>NUCLEOTIDE SEQUENCE</scope>
    <source>
        <tissue evidence="1">Leaf</tissue>
    </source>
</reference>
<protein>
    <submittedName>
        <fullName evidence="1">Uncharacterized protein</fullName>
    </submittedName>
</protein>
<organism evidence="1 2">
    <name type="scientific">Senna tora</name>
    <dbReference type="NCBI Taxonomy" id="362788"/>
    <lineage>
        <taxon>Eukaryota</taxon>
        <taxon>Viridiplantae</taxon>
        <taxon>Streptophyta</taxon>
        <taxon>Embryophyta</taxon>
        <taxon>Tracheophyta</taxon>
        <taxon>Spermatophyta</taxon>
        <taxon>Magnoliopsida</taxon>
        <taxon>eudicotyledons</taxon>
        <taxon>Gunneridae</taxon>
        <taxon>Pentapetalae</taxon>
        <taxon>rosids</taxon>
        <taxon>fabids</taxon>
        <taxon>Fabales</taxon>
        <taxon>Fabaceae</taxon>
        <taxon>Caesalpinioideae</taxon>
        <taxon>Cassia clade</taxon>
        <taxon>Senna</taxon>
    </lineage>
</organism>
<name>A0A834SEE6_9FABA</name>
<dbReference type="Proteomes" id="UP000634136">
    <property type="component" value="Unassembled WGS sequence"/>
</dbReference>
<gene>
    <name evidence="1" type="ORF">G2W53_040993</name>
</gene>
<dbReference type="EMBL" id="JAAIUW010000013">
    <property type="protein sequence ID" value="KAF7801882.1"/>
    <property type="molecule type" value="Genomic_DNA"/>
</dbReference>
<evidence type="ECO:0000313" key="1">
    <source>
        <dbReference type="EMBL" id="KAF7801882.1"/>
    </source>
</evidence>
<proteinExistence type="predicted"/>
<evidence type="ECO:0000313" key="2">
    <source>
        <dbReference type="Proteomes" id="UP000634136"/>
    </source>
</evidence>